<protein>
    <submittedName>
        <fullName evidence="1">Uncharacterized protein</fullName>
    </submittedName>
</protein>
<gene>
    <name evidence="1" type="ORF">FHG85_09425</name>
</gene>
<dbReference type="AlphaFoldDB" id="A0A7D3XLL3"/>
<reference evidence="1 2" key="1">
    <citation type="submission" date="2019-07" db="EMBL/GenBank/DDBJ databases">
        <title>Thalassofilum flectens gen. nov., sp. nov., a novel moderate thermophilic anaerobe from a shallow sea hot spring in Kunashir Island (Russia), representing a new family in the order Bacteroidales, and proposal of Thalassofilacea fam. nov.</title>
        <authorList>
            <person name="Kochetkova T.V."/>
            <person name="Podosokorskaya O.A."/>
            <person name="Novikov A."/>
            <person name="Elcheninov A.G."/>
            <person name="Toshchakov S.V."/>
            <person name="Kublanov I.V."/>
        </authorList>
    </citation>
    <scope>NUCLEOTIDE SEQUENCE [LARGE SCALE GENOMIC DNA]</scope>
    <source>
        <strain evidence="1 2">38-H</strain>
    </source>
</reference>
<proteinExistence type="predicted"/>
<sequence length="135" mass="15312">MKIKIFTILAAVTILTSCLEGDNYIRYRDYIPMEASLLPDTMLLNETYNISIIATAPNGCWHSLDVFVNTEADTAYYFSASATFENHGEVCTQQTVTLDTIIPFTPKVNKTHLLYFYNPSDLNPIRIDTVYIKAE</sequence>
<evidence type="ECO:0000313" key="2">
    <source>
        <dbReference type="Proteomes" id="UP000500961"/>
    </source>
</evidence>
<dbReference type="KEGG" id="ttz:FHG85_09425"/>
<dbReference type="EMBL" id="CP041345">
    <property type="protein sequence ID" value="QKG80475.1"/>
    <property type="molecule type" value="Genomic_DNA"/>
</dbReference>
<evidence type="ECO:0000313" key="1">
    <source>
        <dbReference type="EMBL" id="QKG80475.1"/>
    </source>
</evidence>
<keyword evidence="2" id="KW-1185">Reference proteome</keyword>
<name>A0A7D3XLL3_9BACT</name>
<accession>A0A7D3XLL3</accession>
<dbReference type="Proteomes" id="UP000500961">
    <property type="component" value="Chromosome"/>
</dbReference>
<dbReference type="RefSeq" id="WP_173075222.1">
    <property type="nucleotide sequence ID" value="NZ_CP041345.1"/>
</dbReference>
<dbReference type="PROSITE" id="PS51257">
    <property type="entry name" value="PROKAR_LIPOPROTEIN"/>
    <property type="match status" value="1"/>
</dbReference>
<organism evidence="1 2">
    <name type="scientific">Tenuifilum thalassicum</name>
    <dbReference type="NCBI Taxonomy" id="2590900"/>
    <lineage>
        <taxon>Bacteria</taxon>
        <taxon>Pseudomonadati</taxon>
        <taxon>Bacteroidota</taxon>
        <taxon>Bacteroidia</taxon>
        <taxon>Bacteroidales</taxon>
        <taxon>Tenuifilaceae</taxon>
        <taxon>Tenuifilum</taxon>
    </lineage>
</organism>